<evidence type="ECO:0000256" key="1">
    <source>
        <dbReference type="ARBA" id="ARBA00022603"/>
    </source>
</evidence>
<dbReference type="Gene3D" id="2.40.50.1070">
    <property type="match status" value="1"/>
</dbReference>
<dbReference type="InterPro" id="IPR030390">
    <property type="entry name" value="MeTrfase_TrmA_AS"/>
</dbReference>
<keyword evidence="1 7" id="KW-0489">Methyltransferase</keyword>
<comment type="caution">
    <text evidence="7">Lacks conserved residue(s) required for the propagation of feature annotation.</text>
</comment>
<dbReference type="Gene3D" id="3.30.70.330">
    <property type="match status" value="1"/>
</dbReference>
<reference evidence="11" key="1">
    <citation type="submission" date="2025-08" db="UniProtKB">
        <authorList>
            <consortium name="Ensembl"/>
        </authorList>
    </citation>
    <scope>IDENTIFICATION</scope>
</reference>
<comment type="similarity">
    <text evidence="7">Belongs to the class I-like SAM-binding methyltransferase superfamily. RNA M5U methyltransferase family.</text>
</comment>
<organism evidence="11 12">
    <name type="scientific">Cyprinus carpio</name>
    <name type="common">Common carp</name>
    <dbReference type="NCBI Taxonomy" id="7962"/>
    <lineage>
        <taxon>Eukaryota</taxon>
        <taxon>Metazoa</taxon>
        <taxon>Chordata</taxon>
        <taxon>Craniata</taxon>
        <taxon>Vertebrata</taxon>
        <taxon>Euteleostomi</taxon>
        <taxon>Actinopterygii</taxon>
        <taxon>Neopterygii</taxon>
        <taxon>Teleostei</taxon>
        <taxon>Ostariophysi</taxon>
        <taxon>Cypriniformes</taxon>
        <taxon>Cyprinidae</taxon>
        <taxon>Cyprininae</taxon>
        <taxon>Cyprinus</taxon>
    </lineage>
</organism>
<name>A0A8C2BNI0_CYPCA</name>
<evidence type="ECO:0000256" key="7">
    <source>
        <dbReference type="PROSITE-ProRule" id="PRU01024"/>
    </source>
</evidence>
<evidence type="ECO:0000259" key="10">
    <source>
        <dbReference type="PROSITE" id="PS50102"/>
    </source>
</evidence>
<dbReference type="PANTHER" id="PTHR45904">
    <property type="entry name" value="TRNA (URACIL-5-)-METHYLTRANSFERASE"/>
    <property type="match status" value="1"/>
</dbReference>
<proteinExistence type="inferred from homology"/>
<feature type="binding site" evidence="7">
    <location>
        <position position="431"/>
    </location>
    <ligand>
        <name>S-adenosyl-L-methionine</name>
        <dbReference type="ChEBI" id="CHEBI:59789"/>
    </ligand>
</feature>
<dbReference type="SMART" id="SM00360">
    <property type="entry name" value="RRM"/>
    <property type="match status" value="1"/>
</dbReference>
<dbReference type="Pfam" id="PF00076">
    <property type="entry name" value="RRM_1"/>
    <property type="match status" value="1"/>
</dbReference>
<dbReference type="SUPFAM" id="SSF53335">
    <property type="entry name" value="S-adenosyl-L-methionine-dependent methyltransferases"/>
    <property type="match status" value="1"/>
</dbReference>
<dbReference type="InterPro" id="IPR010280">
    <property type="entry name" value="U5_MeTrfase_fam"/>
</dbReference>
<dbReference type="CDD" id="cd12439">
    <property type="entry name" value="RRM_TRMT2A"/>
    <property type="match status" value="1"/>
</dbReference>
<evidence type="ECO:0000256" key="5">
    <source>
        <dbReference type="ARBA" id="ARBA00047278"/>
    </source>
</evidence>
<dbReference type="SUPFAM" id="SSF54928">
    <property type="entry name" value="RNA-binding domain, RBD"/>
    <property type="match status" value="1"/>
</dbReference>
<dbReference type="Ensembl" id="ENSCCRT00015126505.1">
    <property type="protein sequence ID" value="ENSCCRP00015122618.1"/>
    <property type="gene ID" value="ENSCCRG00015048114.1"/>
</dbReference>
<feature type="region of interest" description="Disordered" evidence="9">
    <location>
        <begin position="36"/>
        <end position="69"/>
    </location>
</feature>
<dbReference type="GO" id="GO:0030697">
    <property type="term" value="F:tRNA (uracil(54)-C5)-methyltransferase activity, S-adenosyl methionine-dependent"/>
    <property type="evidence" value="ECO:0007669"/>
    <property type="project" value="UniProtKB-EC"/>
</dbReference>
<dbReference type="GO" id="GO:0006396">
    <property type="term" value="P:RNA processing"/>
    <property type="evidence" value="ECO:0007669"/>
    <property type="project" value="InterPro"/>
</dbReference>
<dbReference type="PROSITE" id="PS51687">
    <property type="entry name" value="SAM_MT_RNA_M5U"/>
    <property type="match status" value="1"/>
</dbReference>
<dbReference type="InterPro" id="IPR029063">
    <property type="entry name" value="SAM-dependent_MTases_sf"/>
</dbReference>
<dbReference type="InterPro" id="IPR000504">
    <property type="entry name" value="RRM_dom"/>
</dbReference>
<evidence type="ECO:0000313" key="11">
    <source>
        <dbReference type="Ensembl" id="ENSCCRP00015122618.1"/>
    </source>
</evidence>
<evidence type="ECO:0000313" key="12">
    <source>
        <dbReference type="Proteomes" id="UP000694700"/>
    </source>
</evidence>
<dbReference type="GO" id="GO:0032259">
    <property type="term" value="P:methylation"/>
    <property type="evidence" value="ECO:0007669"/>
    <property type="project" value="UniProtKB-KW"/>
</dbReference>
<evidence type="ECO:0000256" key="6">
    <source>
        <dbReference type="PROSITE-ProRule" id="PRU00176"/>
    </source>
</evidence>
<dbReference type="InterPro" id="IPR045850">
    <property type="entry name" value="TRM2_met"/>
</dbReference>
<dbReference type="Gene3D" id="3.40.50.150">
    <property type="entry name" value="Vaccinia Virus protein VP39"/>
    <property type="match status" value="1"/>
</dbReference>
<evidence type="ECO:0000256" key="2">
    <source>
        <dbReference type="ARBA" id="ARBA00022679"/>
    </source>
</evidence>
<keyword evidence="3 7" id="KW-0949">S-adenosyl-L-methionine</keyword>
<dbReference type="PANTHER" id="PTHR45904:SF2">
    <property type="entry name" value="TRNA (URACIL-5-)-METHYLTRANSFERASE HOMOLOG A"/>
    <property type="match status" value="1"/>
</dbReference>
<accession>A0A8C2BNI0</accession>
<dbReference type="InterPro" id="IPR012677">
    <property type="entry name" value="Nucleotide-bd_a/b_plait_sf"/>
</dbReference>
<comment type="catalytic activity">
    <reaction evidence="5">
        <text>uridine(54) in tRNA + S-adenosyl-L-methionine = 5-methyluridine(54) in tRNA + S-adenosyl-L-homocysteine + H(+)</text>
        <dbReference type="Rhea" id="RHEA:42712"/>
        <dbReference type="Rhea" id="RHEA-COMP:10167"/>
        <dbReference type="Rhea" id="RHEA-COMP:10193"/>
        <dbReference type="ChEBI" id="CHEBI:15378"/>
        <dbReference type="ChEBI" id="CHEBI:57856"/>
        <dbReference type="ChEBI" id="CHEBI:59789"/>
        <dbReference type="ChEBI" id="CHEBI:65315"/>
        <dbReference type="ChEBI" id="CHEBI:74447"/>
        <dbReference type="EC" id="2.1.1.35"/>
    </reaction>
    <physiologicalReaction direction="left-to-right" evidence="5">
        <dbReference type="Rhea" id="RHEA:42713"/>
    </physiologicalReaction>
</comment>
<evidence type="ECO:0000256" key="9">
    <source>
        <dbReference type="SAM" id="MobiDB-lite"/>
    </source>
</evidence>
<sequence>MKIKITYLNTIFFFKSNNMFFWPLMQDKMTDVALDKTDPAGSLPSTEKEPDDIIEENNQENPPATAAEGEGAAGGVYRYIKGDLFTSEIFKVEIQNLPKYIGFNDLKKFLNKHGINPHKIKLFSKQMFAFVTFKNQEERDKAMKAVHGMQWKSKVLSVRLAKPKADPILKKRKQEEEAEGGQPGAKRIANAVTPLWNVPYEEQLKRKEKEVEGVLQKLTREIGNNNKAMLPWLFLQKEKYNKLCCPLEAIRPSPVQTEYRNKCEFVIGVGADGEDKTVGFRLGKYKGGSCAVVSPAETSHVSSEAKRVVQGFQHFIRTTPYAVYSPETYEGHWRQLTVRTSRIKQTMAIVFFNPQKLQEEEIEELKRNLRQYFTEGEGQESAITSLYFVRMGQRTSAGTEDLPCEHVTGEEWIHEELLGLKFRISPHSFFQTNTPAAEVLYSAVGEWAQLDQDSTVLDVCCGTGTIGISLAKNGIIIALFLSPMIDSNFKCTFSGLTNVEFHCGKAEDVFPTVLNAAVSPNVTAIVDPPRAGLHSKVILAIRRAEHLKRLIYVACNAKAAMNNFTDLCRAVSNRVRGAPFRPVRAMAVDLFPQTMHCETILLFERVDYSSETQTTET</sequence>
<feature type="active site" evidence="8">
    <location>
        <position position="555"/>
    </location>
</feature>
<feature type="domain" description="RRM" evidence="10">
    <location>
        <begin position="90"/>
        <end position="163"/>
    </location>
</feature>
<dbReference type="PROSITE" id="PS50102">
    <property type="entry name" value="RRM"/>
    <property type="match status" value="1"/>
</dbReference>
<dbReference type="Pfam" id="PF05958">
    <property type="entry name" value="tRNA_U5-meth_tr"/>
    <property type="match status" value="1"/>
</dbReference>
<feature type="active site" description="Nucleophile" evidence="7">
    <location>
        <position position="555"/>
    </location>
</feature>
<evidence type="ECO:0000256" key="3">
    <source>
        <dbReference type="ARBA" id="ARBA00022691"/>
    </source>
</evidence>
<dbReference type="Proteomes" id="UP000694700">
    <property type="component" value="Unplaced"/>
</dbReference>
<dbReference type="InterPro" id="IPR034262">
    <property type="entry name" value="TRMT2A_RRM"/>
</dbReference>
<dbReference type="GO" id="GO:0003723">
    <property type="term" value="F:RNA binding"/>
    <property type="evidence" value="ECO:0007669"/>
    <property type="project" value="UniProtKB-UniRule"/>
</dbReference>
<feature type="compositionally biased region" description="Acidic residues" evidence="9">
    <location>
        <begin position="49"/>
        <end position="58"/>
    </location>
</feature>
<dbReference type="PROSITE" id="PS01230">
    <property type="entry name" value="TRMA_1"/>
    <property type="match status" value="1"/>
</dbReference>
<evidence type="ECO:0000256" key="8">
    <source>
        <dbReference type="PROSITE-ProRule" id="PRU10015"/>
    </source>
</evidence>
<evidence type="ECO:0000256" key="4">
    <source>
        <dbReference type="ARBA" id="ARBA00033763"/>
    </source>
</evidence>
<dbReference type="InterPro" id="IPR035979">
    <property type="entry name" value="RBD_domain_sf"/>
</dbReference>
<protein>
    <recommendedName>
        <fullName evidence="4">tRNA (uracil(54)-C(5))-methyltransferase</fullName>
        <ecNumber evidence="4">2.1.1.35</ecNumber>
    </recommendedName>
</protein>
<dbReference type="EC" id="2.1.1.35" evidence="4"/>
<feature type="binding site" evidence="7">
    <location>
        <position position="527"/>
    </location>
    <ligand>
        <name>S-adenosyl-L-methionine</name>
        <dbReference type="ChEBI" id="CHEBI:59789"/>
    </ligand>
</feature>
<dbReference type="AlphaFoldDB" id="A0A8C2BNI0"/>
<keyword evidence="2 7" id="KW-0808">Transferase</keyword>
<keyword evidence="6" id="KW-0694">RNA-binding</keyword>